<comment type="caution">
    <text evidence="3">The sequence shown here is derived from an EMBL/GenBank/DDBJ whole genome shotgun (WGS) entry which is preliminary data.</text>
</comment>
<accession>A0A1X2G9W5</accession>
<protein>
    <submittedName>
        <fullName evidence="3">Uncharacterized protein</fullName>
    </submittedName>
</protein>
<evidence type="ECO:0000313" key="3">
    <source>
        <dbReference type="EMBL" id="ORX48746.1"/>
    </source>
</evidence>
<gene>
    <name evidence="3" type="ORF">DM01DRAFT_1385334</name>
</gene>
<keyword evidence="1" id="KW-0175">Coiled coil</keyword>
<feature type="region of interest" description="Disordered" evidence="2">
    <location>
        <begin position="295"/>
        <end position="322"/>
    </location>
</feature>
<sequence>MASPSPNEGGMLINDSRGESRKSIYHIFEAQHDFAEATKAKQASAKQMEMLGTWNGVRNEEWYRRERELKSDLYEAEKKVNMAVDNATEKWLQVLGYEMQSTITSATEALSKFTSNVRQDQRTMEAKIKDLVKANETITQQLNATNDQAKNARLANVDSAHVNKDLADLRTQLQDTAAAFRQQLVVSEAQVKAATAAFEARHKQLQGDTKAEIDRQIAHSCESLGNVINQNFSTMLVNVQEWADLIKNFEQFKKRTVDADKDNLLFCTKNSDDLKELRGRADRMNAHLLRLEGQLKETTSQVKKAHSNDAASSKRSRDDADTDALEDKIQRLAMQVARFEQPASNDGSKRRRVDGMDDFPDSGRLTELANEIKIITNMLQPFKATLFHPEFTKNLEDAFHQLNIVLTRHEKVLARMMEPLDDSTNEASVPPTKLRMVNTLMELQLSSQVNTLVEQQIQKRIQPLQEKIQQLEAILASKP</sequence>
<feature type="coiled-coil region" evidence="1">
    <location>
        <begin position="128"/>
        <end position="155"/>
    </location>
</feature>
<proteinExistence type="predicted"/>
<organism evidence="3 4">
    <name type="scientific">Hesseltinella vesiculosa</name>
    <dbReference type="NCBI Taxonomy" id="101127"/>
    <lineage>
        <taxon>Eukaryota</taxon>
        <taxon>Fungi</taxon>
        <taxon>Fungi incertae sedis</taxon>
        <taxon>Mucoromycota</taxon>
        <taxon>Mucoromycotina</taxon>
        <taxon>Mucoromycetes</taxon>
        <taxon>Mucorales</taxon>
        <taxon>Cunninghamellaceae</taxon>
        <taxon>Hesseltinella</taxon>
    </lineage>
</organism>
<name>A0A1X2G9W5_9FUNG</name>
<dbReference type="AlphaFoldDB" id="A0A1X2G9W5"/>
<evidence type="ECO:0000313" key="4">
    <source>
        <dbReference type="Proteomes" id="UP000242146"/>
    </source>
</evidence>
<keyword evidence="4" id="KW-1185">Reference proteome</keyword>
<dbReference type="Proteomes" id="UP000242146">
    <property type="component" value="Unassembled WGS sequence"/>
</dbReference>
<dbReference type="EMBL" id="MCGT01000028">
    <property type="protein sequence ID" value="ORX48746.1"/>
    <property type="molecule type" value="Genomic_DNA"/>
</dbReference>
<evidence type="ECO:0000256" key="2">
    <source>
        <dbReference type="SAM" id="MobiDB-lite"/>
    </source>
</evidence>
<evidence type="ECO:0000256" key="1">
    <source>
        <dbReference type="SAM" id="Coils"/>
    </source>
</evidence>
<reference evidence="3 4" key="1">
    <citation type="submission" date="2016-07" db="EMBL/GenBank/DDBJ databases">
        <title>Pervasive Adenine N6-methylation of Active Genes in Fungi.</title>
        <authorList>
            <consortium name="DOE Joint Genome Institute"/>
            <person name="Mondo S.J."/>
            <person name="Dannebaum R.O."/>
            <person name="Kuo R.C."/>
            <person name="Labutti K."/>
            <person name="Haridas S."/>
            <person name="Kuo A."/>
            <person name="Salamov A."/>
            <person name="Ahrendt S.R."/>
            <person name="Lipzen A."/>
            <person name="Sullivan W."/>
            <person name="Andreopoulos W.B."/>
            <person name="Clum A."/>
            <person name="Lindquist E."/>
            <person name="Daum C."/>
            <person name="Ramamoorthy G.K."/>
            <person name="Gryganskyi A."/>
            <person name="Culley D."/>
            <person name="Magnuson J.K."/>
            <person name="James T.Y."/>
            <person name="O'Malley M.A."/>
            <person name="Stajich J.E."/>
            <person name="Spatafora J.W."/>
            <person name="Visel A."/>
            <person name="Grigoriev I.V."/>
        </authorList>
    </citation>
    <scope>NUCLEOTIDE SEQUENCE [LARGE SCALE GENOMIC DNA]</scope>
    <source>
        <strain evidence="3 4">NRRL 3301</strain>
    </source>
</reference>